<dbReference type="PANTHER" id="PTHR15892">
    <property type="entry name" value="MITOCHONDRIAL RIBOSOMAL PROTEIN L30"/>
    <property type="match status" value="1"/>
</dbReference>
<evidence type="ECO:0000256" key="4">
    <source>
        <dbReference type="ARBA" id="ARBA00023274"/>
    </source>
</evidence>
<dbReference type="AlphaFoldDB" id="A0A2U8DEN8"/>
<dbReference type="Gene3D" id="3.30.1390.20">
    <property type="entry name" value="Ribosomal protein L30, ferredoxin-like fold domain"/>
    <property type="match status" value="1"/>
</dbReference>
<keyword evidence="3 5" id="KW-0689">Ribosomal protein</keyword>
<feature type="domain" description="Large ribosomal subunit protein uL30-like ferredoxin-like fold" evidence="6">
    <location>
        <begin position="4"/>
        <end position="52"/>
    </location>
</feature>
<dbReference type="PIRSF" id="PIRSF002211">
    <property type="entry name" value="Ribosomal_L30_bac-type"/>
    <property type="match status" value="1"/>
</dbReference>
<evidence type="ECO:0000256" key="3">
    <source>
        <dbReference type="ARBA" id="ARBA00022980"/>
    </source>
</evidence>
<dbReference type="EMBL" id="CP029161">
    <property type="protein sequence ID" value="AWH90310.1"/>
    <property type="molecule type" value="Genomic_DNA"/>
</dbReference>
<name>A0A2U8DEN8_9GAMM</name>
<dbReference type="Proteomes" id="UP000244884">
    <property type="component" value="Chromosome"/>
</dbReference>
<dbReference type="RefSeq" id="WP_158341081.1">
    <property type="nucleotide sequence ID" value="NZ_CP029161.1"/>
</dbReference>
<evidence type="ECO:0000259" key="6">
    <source>
        <dbReference type="Pfam" id="PF00327"/>
    </source>
</evidence>
<evidence type="ECO:0000313" key="7">
    <source>
        <dbReference type="EMBL" id="AWH90310.1"/>
    </source>
</evidence>
<evidence type="ECO:0000256" key="1">
    <source>
        <dbReference type="ARBA" id="ARBA00007594"/>
    </source>
</evidence>
<dbReference type="CDD" id="cd01658">
    <property type="entry name" value="Ribosomal_L30"/>
    <property type="match status" value="1"/>
</dbReference>
<evidence type="ECO:0000313" key="8">
    <source>
        <dbReference type="Proteomes" id="UP000244884"/>
    </source>
</evidence>
<keyword evidence="4 5" id="KW-0687">Ribonucleoprotein</keyword>
<dbReference type="InterPro" id="IPR036919">
    <property type="entry name" value="Ribo_uL30_ferredoxin-like_sf"/>
</dbReference>
<comment type="similarity">
    <text evidence="1 5">Belongs to the universal ribosomal protein uL30 family.</text>
</comment>
<sequence length="63" mass="7265">MKNIKITQIKSKIGRIPKHKKILFGLGLKRIGHSVIRQDNPAIRGMIKKISYILKVQEQEESL</sequence>
<dbReference type="GO" id="GO:0022625">
    <property type="term" value="C:cytosolic large ribosomal subunit"/>
    <property type="evidence" value="ECO:0007669"/>
    <property type="project" value="TreeGrafter"/>
</dbReference>
<dbReference type="SUPFAM" id="SSF55129">
    <property type="entry name" value="Ribosomal protein L30p/L7e"/>
    <property type="match status" value="1"/>
</dbReference>
<dbReference type="GO" id="GO:0003735">
    <property type="term" value="F:structural constituent of ribosome"/>
    <property type="evidence" value="ECO:0007669"/>
    <property type="project" value="InterPro"/>
</dbReference>
<dbReference type="FunFam" id="3.30.1390.20:FF:000001">
    <property type="entry name" value="50S ribosomal protein L30"/>
    <property type="match status" value="1"/>
</dbReference>
<dbReference type="InterPro" id="IPR016082">
    <property type="entry name" value="Ribosomal_uL30_ferredoxin-like"/>
</dbReference>
<organism evidence="7 8">
    <name type="scientific">Buchnera aphidicola</name>
    <name type="common">Melanaphis sacchari</name>
    <dbReference type="NCBI Taxonomy" id="2173854"/>
    <lineage>
        <taxon>Bacteria</taxon>
        <taxon>Pseudomonadati</taxon>
        <taxon>Pseudomonadota</taxon>
        <taxon>Gammaproteobacteria</taxon>
        <taxon>Enterobacterales</taxon>
        <taxon>Erwiniaceae</taxon>
        <taxon>Buchnera</taxon>
    </lineage>
</organism>
<dbReference type="PANTHER" id="PTHR15892:SF2">
    <property type="entry name" value="LARGE RIBOSOMAL SUBUNIT PROTEIN UL30M"/>
    <property type="match status" value="1"/>
</dbReference>
<proteinExistence type="inferred from homology"/>
<dbReference type="NCBIfam" id="TIGR01308">
    <property type="entry name" value="rpmD_bact"/>
    <property type="match status" value="1"/>
</dbReference>
<protein>
    <recommendedName>
        <fullName evidence="5">Large ribosomal subunit protein uL30</fullName>
    </recommendedName>
</protein>
<dbReference type="Pfam" id="PF00327">
    <property type="entry name" value="Ribosomal_L30"/>
    <property type="match status" value="1"/>
</dbReference>
<dbReference type="HAMAP" id="MF_01371_B">
    <property type="entry name" value="Ribosomal_uL30_B"/>
    <property type="match status" value="1"/>
</dbReference>
<accession>A0A2U8DEN8</accession>
<reference evidence="7 8" key="1">
    <citation type="submission" date="2018-04" db="EMBL/GenBank/DDBJ databases">
        <title>Genome sequence of Buchnera aphidicola from Melaphis sacchari.</title>
        <authorList>
            <person name="Geib S.M."/>
            <person name="Palmer N.A."/>
            <person name="Sattler S.E."/>
            <person name="Sarath G."/>
        </authorList>
    </citation>
    <scope>NUCLEOTIDE SEQUENCE [LARGE SCALE GENOMIC DNA]</scope>
    <source>
        <strain evidence="7 8">LSU</strain>
    </source>
</reference>
<dbReference type="OrthoDB" id="9812790at2"/>
<evidence type="ECO:0000256" key="5">
    <source>
        <dbReference type="HAMAP-Rule" id="MF_01371"/>
    </source>
</evidence>
<gene>
    <name evidence="5" type="primary">rpmD</name>
    <name evidence="7" type="ORF">DD681_00510</name>
</gene>
<comment type="subunit">
    <text evidence="2 5">Part of the 50S ribosomal subunit.</text>
</comment>
<evidence type="ECO:0000256" key="2">
    <source>
        <dbReference type="ARBA" id="ARBA00011838"/>
    </source>
</evidence>
<dbReference type="InterPro" id="IPR005996">
    <property type="entry name" value="Ribosomal_uL30_bac-type"/>
</dbReference>
<dbReference type="GO" id="GO:0006412">
    <property type="term" value="P:translation"/>
    <property type="evidence" value="ECO:0007669"/>
    <property type="project" value="UniProtKB-UniRule"/>
</dbReference>